<keyword evidence="6" id="KW-0175">Coiled coil</keyword>
<accession>A0A8S1JMT9</accession>
<dbReference type="Proteomes" id="UP000688137">
    <property type="component" value="Unassembled WGS sequence"/>
</dbReference>
<evidence type="ECO:0000256" key="6">
    <source>
        <dbReference type="SAM" id="Coils"/>
    </source>
</evidence>
<keyword evidence="3" id="KW-0813">Transport</keyword>
<evidence type="ECO:0000313" key="8">
    <source>
        <dbReference type="EMBL" id="CAD8043494.1"/>
    </source>
</evidence>
<dbReference type="EMBL" id="CAJJDM010000002">
    <property type="protein sequence ID" value="CAD8043494.1"/>
    <property type="molecule type" value="Genomic_DNA"/>
</dbReference>
<dbReference type="GO" id="GO:0015031">
    <property type="term" value="P:protein transport"/>
    <property type="evidence" value="ECO:0007669"/>
    <property type="project" value="UniProtKB-KW"/>
</dbReference>
<comment type="caution">
    <text evidence="8">The sequence shown here is derived from an EMBL/GenBank/DDBJ whole genome shotgun (WGS) entry which is preliminary data.</text>
</comment>
<evidence type="ECO:0000256" key="4">
    <source>
        <dbReference type="ARBA" id="ARBA00022753"/>
    </source>
</evidence>
<dbReference type="GO" id="GO:0000813">
    <property type="term" value="C:ESCRT I complex"/>
    <property type="evidence" value="ECO:0007669"/>
    <property type="project" value="UniProtKB-ARBA"/>
</dbReference>
<protein>
    <recommendedName>
        <fullName evidence="7">VPS37 C-terminal domain-containing protein</fullName>
    </recommendedName>
</protein>
<comment type="subcellular location">
    <subcellularLocation>
        <location evidence="1">Endosome</location>
    </subcellularLocation>
</comment>
<feature type="coiled-coil region" evidence="6">
    <location>
        <begin position="215"/>
        <end position="313"/>
    </location>
</feature>
<keyword evidence="9" id="KW-1185">Reference proteome</keyword>
<gene>
    <name evidence="8" type="ORF">PPRIM_AZ9-3.1.T0050147</name>
</gene>
<reference evidence="8" key="1">
    <citation type="submission" date="2021-01" db="EMBL/GenBank/DDBJ databases">
        <authorList>
            <consortium name="Genoscope - CEA"/>
            <person name="William W."/>
        </authorList>
    </citation>
    <scope>NUCLEOTIDE SEQUENCE</scope>
</reference>
<evidence type="ECO:0000256" key="3">
    <source>
        <dbReference type="ARBA" id="ARBA00022448"/>
    </source>
</evidence>
<evidence type="ECO:0000313" key="9">
    <source>
        <dbReference type="Proteomes" id="UP000688137"/>
    </source>
</evidence>
<evidence type="ECO:0000259" key="7">
    <source>
        <dbReference type="Pfam" id="PF07200"/>
    </source>
</evidence>
<dbReference type="InterPro" id="IPR009851">
    <property type="entry name" value="Mod_r"/>
</dbReference>
<feature type="domain" description="VPS37 C-terminal" evidence="7">
    <location>
        <begin position="162"/>
        <end position="295"/>
    </location>
</feature>
<evidence type="ECO:0000256" key="2">
    <source>
        <dbReference type="ARBA" id="ARBA00007617"/>
    </source>
</evidence>
<proteinExistence type="inferred from homology"/>
<evidence type="ECO:0000256" key="1">
    <source>
        <dbReference type="ARBA" id="ARBA00004177"/>
    </source>
</evidence>
<comment type="similarity">
    <text evidence="2">Belongs to the VPS37 family.</text>
</comment>
<dbReference type="Pfam" id="PF07200">
    <property type="entry name" value="Mod_r"/>
    <property type="match status" value="1"/>
</dbReference>
<name>A0A8S1JMT9_PARPR</name>
<evidence type="ECO:0000256" key="5">
    <source>
        <dbReference type="ARBA" id="ARBA00022927"/>
    </source>
</evidence>
<keyword evidence="4" id="KW-0967">Endosome</keyword>
<dbReference type="AlphaFoldDB" id="A0A8S1JMT9"/>
<keyword evidence="5" id="KW-0653">Protein transport</keyword>
<sequence length="314" mass="37699">MNYQQQNINMNKAQQDKRQQIMELQQLFPVTSLHDKVNQDFYEQYLITILPDIQIKLVINKDFPQSQANFFVISNLQHEIINETNWQIKVQNKESLKLTVLRIKEQFLYNKPQQDPYIEELANLKNKIKEEQIIQKIQQVDLKTLFQNVPVTEYKKIIESGRLLEYIEKLPDYKLLTQYIIELGKTNENFADHLIEQDKKIKNQKAELISLAAYFDRLKADVINKDRECKEVQNRLDPYHIVRQLDEQINQLDEISNEKIEDLNGSTIILNKQFDEELQTYLNLRKQQHKLQIKKDKLEQTLLQRKMEQMKQQQ</sequence>
<dbReference type="OMA" id="RECKEVQ"/>
<organism evidence="8 9">
    <name type="scientific">Paramecium primaurelia</name>
    <dbReference type="NCBI Taxonomy" id="5886"/>
    <lineage>
        <taxon>Eukaryota</taxon>
        <taxon>Sar</taxon>
        <taxon>Alveolata</taxon>
        <taxon>Ciliophora</taxon>
        <taxon>Intramacronucleata</taxon>
        <taxon>Oligohymenophorea</taxon>
        <taxon>Peniculida</taxon>
        <taxon>Parameciidae</taxon>
        <taxon>Paramecium</taxon>
    </lineage>
</organism>